<dbReference type="Pfam" id="PF00170">
    <property type="entry name" value="bZIP_1"/>
    <property type="match status" value="1"/>
</dbReference>
<feature type="region of interest" description="Disordered" evidence="2">
    <location>
        <begin position="409"/>
        <end position="445"/>
    </location>
</feature>
<organism evidence="4 5">
    <name type="scientific">Colletotrichum trifolii</name>
    <dbReference type="NCBI Taxonomy" id="5466"/>
    <lineage>
        <taxon>Eukaryota</taxon>
        <taxon>Fungi</taxon>
        <taxon>Dikarya</taxon>
        <taxon>Ascomycota</taxon>
        <taxon>Pezizomycotina</taxon>
        <taxon>Sordariomycetes</taxon>
        <taxon>Hypocreomycetidae</taxon>
        <taxon>Glomerellales</taxon>
        <taxon>Glomerellaceae</taxon>
        <taxon>Colletotrichum</taxon>
        <taxon>Colletotrichum orbiculare species complex</taxon>
    </lineage>
</organism>
<dbReference type="GO" id="GO:0003700">
    <property type="term" value="F:DNA-binding transcription factor activity"/>
    <property type="evidence" value="ECO:0007669"/>
    <property type="project" value="InterPro"/>
</dbReference>
<feature type="region of interest" description="Disordered" evidence="2">
    <location>
        <begin position="777"/>
        <end position="798"/>
    </location>
</feature>
<dbReference type="CDD" id="cd14688">
    <property type="entry name" value="bZIP_YAP"/>
    <property type="match status" value="1"/>
</dbReference>
<feature type="compositionally biased region" description="Basic and acidic residues" evidence="2">
    <location>
        <begin position="316"/>
        <end position="326"/>
    </location>
</feature>
<dbReference type="Gene3D" id="1.20.5.170">
    <property type="match status" value="1"/>
</dbReference>
<sequence>MSNLFRPRSVGSQAESADDVNEPPPPPPPPPQSAPRSSAPPPHHNNSQDVIVAVVMVQLLSLLCTSLTLNRLVLIFPPRSMCARRNCNRELAISIRTSNITDNITNIIRTTIANHSQQQQHIAYTYTPPQGSFRSFSFASPPPSDSSLLRHPHDPRLLQAQYQAAASSFGLLLDPNFPPIIGDLVPIELQGLAPTNIPQEVPFVGFSPLGPAGPAHPFLHAGEDPDFNHHHRQPGVLQYPGAFPIPFMQDPELSILNAESFDDGVPGFRAPRSLPPGRTRAIAAGEPSRSRKRSKAQSSDGGEPEEEEKKRSRGRPRLDPNDETAKDRRRTQIRLAQRAYRNRKETAIQTLEKKVDELKSNNEEMSNAFMRLYDYAVTKGMLETAPEFGRQLQATTEKFVALARKSSEDVAKDGEMAGGQDAEAEIRAASPDSTGKPSEMSGSPVISKADHDQVMYGGYVVDTQPLDIQPTPRSHAMSAVHTTSWAHGSQALEARTLASQAPLGYEIVTEPTPDNASFPFGMSLENGMDASGTFDSMGQPFVGSPYFLLSGPSSYAYQERTFGRRLQRSTWERALLFMRTPNPPPHIMAASFGFCLLFESKDKITERLANRLSVNNRETLFEWKFPFLHLGGGGTWFEELHSNGNNNNNAVGGGSKPRRLVGNQGSLEPGRQKVDSLYGIGPWDAATEHVRDVRLDQKLHMSVPGFEGAWYDPDEVEWVLQSRGVAIPPAADFVTAEIDPTDFPLGPTMDTYAANTLVESSFDLNTAGTGAERVPPRVSAASYGGQQPASMSPSEDSVHLDPGLGGDVFGMGSAPTSHTSSSGAPMKRLVTVNVGMLIHGEFWTSSRARARRLDLDLFASDERRESARMT</sequence>
<dbReference type="STRING" id="5466.A0A4R8QJ52"/>
<evidence type="ECO:0000256" key="2">
    <source>
        <dbReference type="SAM" id="MobiDB-lite"/>
    </source>
</evidence>
<feature type="coiled-coil region" evidence="1">
    <location>
        <begin position="341"/>
        <end position="368"/>
    </location>
</feature>
<feature type="compositionally biased region" description="Polar residues" evidence="2">
    <location>
        <begin position="784"/>
        <end position="795"/>
    </location>
</feature>
<feature type="domain" description="BZIP" evidence="3">
    <location>
        <begin position="326"/>
        <end position="369"/>
    </location>
</feature>
<feature type="region of interest" description="Disordered" evidence="2">
    <location>
        <begin position="1"/>
        <end position="45"/>
    </location>
</feature>
<dbReference type="EMBL" id="RYZW01000241">
    <property type="protein sequence ID" value="TDZ37096.1"/>
    <property type="molecule type" value="Genomic_DNA"/>
</dbReference>
<reference evidence="4 5" key="1">
    <citation type="submission" date="2018-12" db="EMBL/GenBank/DDBJ databases">
        <title>Genome sequence and assembly of Colletotrichum trifolii.</title>
        <authorList>
            <person name="Gan P."/>
            <person name="Shirasu K."/>
        </authorList>
    </citation>
    <scope>NUCLEOTIDE SEQUENCE [LARGE SCALE GENOMIC DNA]</scope>
    <source>
        <strain evidence="4 5">543-2</strain>
    </source>
</reference>
<dbReference type="AlphaFoldDB" id="A0A4R8QJ52"/>
<feature type="region of interest" description="Disordered" evidence="2">
    <location>
        <begin position="266"/>
        <end position="332"/>
    </location>
</feature>
<protein>
    <submittedName>
        <fullName evidence="4">AP-1-like transcription factor YAP1</fullName>
    </submittedName>
</protein>
<evidence type="ECO:0000259" key="3">
    <source>
        <dbReference type="Pfam" id="PF00170"/>
    </source>
</evidence>
<accession>A0A4R8QJ52</accession>
<evidence type="ECO:0000313" key="4">
    <source>
        <dbReference type="EMBL" id="TDZ37096.1"/>
    </source>
</evidence>
<evidence type="ECO:0000313" key="5">
    <source>
        <dbReference type="Proteomes" id="UP000295703"/>
    </source>
</evidence>
<dbReference type="InterPro" id="IPR046347">
    <property type="entry name" value="bZIP_sf"/>
</dbReference>
<dbReference type="PANTHER" id="PTHR40618:SF1">
    <property type="entry name" value="B-ZIP TRANSCRIPTION FACTOR (EUROFUNG)"/>
    <property type="match status" value="1"/>
</dbReference>
<comment type="caution">
    <text evidence="4">The sequence shown here is derived from an EMBL/GenBank/DDBJ whole genome shotgun (WGS) entry which is preliminary data.</text>
</comment>
<keyword evidence="1" id="KW-0175">Coiled coil</keyword>
<gene>
    <name evidence="4" type="primary">YAP1</name>
    <name evidence="4" type="ORF">CTRI78_v011170</name>
</gene>
<dbReference type="InterPro" id="IPR004827">
    <property type="entry name" value="bZIP"/>
</dbReference>
<evidence type="ECO:0000256" key="1">
    <source>
        <dbReference type="SAM" id="Coils"/>
    </source>
</evidence>
<dbReference type="Proteomes" id="UP000295703">
    <property type="component" value="Unassembled WGS sequence"/>
</dbReference>
<keyword evidence="5" id="KW-1185">Reference proteome</keyword>
<dbReference type="SUPFAM" id="SSF57959">
    <property type="entry name" value="Leucine zipper domain"/>
    <property type="match status" value="1"/>
</dbReference>
<feature type="compositionally biased region" description="Pro residues" evidence="2">
    <location>
        <begin position="22"/>
        <end position="43"/>
    </location>
</feature>
<name>A0A4R8QJ52_COLTR</name>
<proteinExistence type="predicted"/>
<dbReference type="PANTHER" id="PTHR40618">
    <property type="entry name" value="B-ZIP TRANSCRIPTION FACTOR (EUROFUNG)-RELATED"/>
    <property type="match status" value="1"/>
</dbReference>